<feature type="region of interest" description="Disordered" evidence="1">
    <location>
        <begin position="61"/>
        <end position="92"/>
    </location>
</feature>
<sequence length="557" mass="59438">MNKQLKLKYRYAASLLILTAFRAFASDISVPDIETRIRNTGNAVPEGALPSLPSPFPAAVPEYPPVPLPQDPPAAEAEPLPAEPVSRELPVPDVPEAPRPVIGYALLGAGYPGLLKGELFVHGSKARSASSGSPEASLHFAYDAADAYTGSSVGEAFFDRSIDLRASVRHTPGIQTGVWSLDSSLSSGSDGFQGKNDRYWSLSSREIAWNGAYSSRTESAPGAYWGASFAGLSRLASPDSLAGSVEPYVNETITDAASYQIIPGISAGWAGSAFGGTADISLFGGYFFEGMADIGEFHQGSGDLSLLWERSFFRASLSGGLRYDSEDGVLAPFATALDFDHPLEALSLIHVSAGLSADRASPWDLAPDHPFVERNRLSALSSDWFAQAQASVTPAERVSFSTALAWKKTAFGRGVLAVTDTLDQSSLLETARVERNSLESSLALAWTPSVFTLEAAWNAQWLDLLWKDGAHEARFSAGVKSPGPRPLWDARAQALVALDYEALPEIGVTATLRPADMLSFIVSVEDGLSPMLGETRYRLGNYALRSGSFSASARVDF</sequence>
<dbReference type="RefSeq" id="WP_230756529.1">
    <property type="nucleotide sequence ID" value="NZ_JAINWA010000003.1"/>
</dbReference>
<accession>A0AAE3EIL6</accession>
<dbReference type="Proteomes" id="UP001198163">
    <property type="component" value="Unassembled WGS sequence"/>
</dbReference>
<gene>
    <name evidence="3" type="ORF">K7J14_11930</name>
</gene>
<dbReference type="EMBL" id="JAINWA010000003">
    <property type="protein sequence ID" value="MCD1655404.1"/>
    <property type="molecule type" value="Genomic_DNA"/>
</dbReference>
<feature type="compositionally biased region" description="Low complexity" evidence="1">
    <location>
        <begin position="73"/>
        <end position="84"/>
    </location>
</feature>
<feature type="chain" id="PRO_5042037982" description="TonB-dependent receptor" evidence="2">
    <location>
        <begin position="26"/>
        <end position="557"/>
    </location>
</feature>
<organism evidence="3 4">
    <name type="scientific">Teretinema zuelzerae</name>
    <dbReference type="NCBI Taxonomy" id="156"/>
    <lineage>
        <taxon>Bacteria</taxon>
        <taxon>Pseudomonadati</taxon>
        <taxon>Spirochaetota</taxon>
        <taxon>Spirochaetia</taxon>
        <taxon>Spirochaetales</taxon>
        <taxon>Treponemataceae</taxon>
        <taxon>Teretinema</taxon>
    </lineage>
</organism>
<comment type="caution">
    <text evidence="3">The sequence shown here is derived from an EMBL/GenBank/DDBJ whole genome shotgun (WGS) entry which is preliminary data.</text>
</comment>
<evidence type="ECO:0000256" key="2">
    <source>
        <dbReference type="SAM" id="SignalP"/>
    </source>
</evidence>
<keyword evidence="4" id="KW-1185">Reference proteome</keyword>
<proteinExistence type="predicted"/>
<reference evidence="3" key="1">
    <citation type="submission" date="2021-08" db="EMBL/GenBank/DDBJ databases">
        <title>Comparative analyses of Brucepasteria parasyntrophica and Teretinema zuelzerae.</title>
        <authorList>
            <person name="Song Y."/>
            <person name="Brune A."/>
        </authorList>
    </citation>
    <scope>NUCLEOTIDE SEQUENCE</scope>
    <source>
        <strain evidence="3">DSM 1903</strain>
    </source>
</reference>
<feature type="signal peptide" evidence="2">
    <location>
        <begin position="1"/>
        <end position="25"/>
    </location>
</feature>
<evidence type="ECO:0000313" key="4">
    <source>
        <dbReference type="Proteomes" id="UP001198163"/>
    </source>
</evidence>
<evidence type="ECO:0000313" key="3">
    <source>
        <dbReference type="EMBL" id="MCD1655404.1"/>
    </source>
</evidence>
<dbReference type="AlphaFoldDB" id="A0AAE3EIL6"/>
<feature type="compositionally biased region" description="Pro residues" evidence="1">
    <location>
        <begin position="61"/>
        <end position="72"/>
    </location>
</feature>
<evidence type="ECO:0008006" key="5">
    <source>
        <dbReference type="Google" id="ProtNLM"/>
    </source>
</evidence>
<protein>
    <recommendedName>
        <fullName evidence="5">TonB-dependent receptor</fullName>
    </recommendedName>
</protein>
<keyword evidence="2" id="KW-0732">Signal</keyword>
<name>A0AAE3EIL6_9SPIR</name>
<evidence type="ECO:0000256" key="1">
    <source>
        <dbReference type="SAM" id="MobiDB-lite"/>
    </source>
</evidence>